<dbReference type="Pfam" id="PF00535">
    <property type="entry name" value="Glycos_transf_2"/>
    <property type="match status" value="1"/>
</dbReference>
<evidence type="ECO:0000313" key="4">
    <source>
        <dbReference type="EMBL" id="HIX38613.1"/>
    </source>
</evidence>
<proteinExistence type="predicted"/>
<dbReference type="InterPro" id="IPR029044">
    <property type="entry name" value="Nucleotide-diphossugar_trans"/>
</dbReference>
<evidence type="ECO:0000313" key="5">
    <source>
        <dbReference type="Proteomes" id="UP000824230"/>
    </source>
</evidence>
<comment type="caution">
    <text evidence="4">The sequence shown here is derived from an EMBL/GenBank/DDBJ whole genome shotgun (WGS) entry which is preliminary data.</text>
</comment>
<evidence type="ECO:0000256" key="2">
    <source>
        <dbReference type="ARBA" id="ARBA00022679"/>
    </source>
</evidence>
<sequence length="326" mass="37669">MFEKQGDLVSIIVPVYNVEKYLKKCLDSLIDQTYRNLQIILVDDGSKDSSGTICDRYAAQDNRIQVIHKKQSGVSAARNTGLEAVKGNYICFADSDDWIDEKMIETMYENMVEEKAQISIIGYDMVWEDGKTQKKSDENAYYVWNQREAIAQWMTQKIFKGFMWDKMFAREIFEGIRFPEDRSYMEDVAIGLNLFARADKVVYSGKIGYHYLQRQGSATNSGFQERELLGITEAEKMILFSKEHQGIYDKEAYSRLLINVYTILERIVLTGNKKDKEKIPELKKVLREYRGYLKGGAVNRYTQPFVKLICIGIPPAITVKARQVLI</sequence>
<reference evidence="4" key="2">
    <citation type="submission" date="2021-04" db="EMBL/GenBank/DDBJ databases">
        <authorList>
            <person name="Gilroy R."/>
        </authorList>
    </citation>
    <scope>NUCLEOTIDE SEQUENCE</scope>
    <source>
        <strain evidence="4">ChiHjej12B11-1927</strain>
    </source>
</reference>
<dbReference type="EC" id="2.4.-.-" evidence="4"/>
<accession>A0A9D2AN37</accession>
<dbReference type="PANTHER" id="PTHR22916:SF51">
    <property type="entry name" value="GLYCOSYLTRANSFERASE EPSH-RELATED"/>
    <property type="match status" value="1"/>
</dbReference>
<name>A0A9D2AN37_9FIRM</name>
<dbReference type="EMBL" id="DXFG01000273">
    <property type="protein sequence ID" value="HIX38613.1"/>
    <property type="molecule type" value="Genomic_DNA"/>
</dbReference>
<dbReference type="AlphaFoldDB" id="A0A9D2AN37"/>
<keyword evidence="2 4" id="KW-0808">Transferase</keyword>
<feature type="domain" description="Glycosyltransferase 2-like" evidence="3">
    <location>
        <begin position="10"/>
        <end position="173"/>
    </location>
</feature>
<evidence type="ECO:0000259" key="3">
    <source>
        <dbReference type="Pfam" id="PF00535"/>
    </source>
</evidence>
<dbReference type="Proteomes" id="UP000824230">
    <property type="component" value="Unassembled WGS sequence"/>
</dbReference>
<organism evidence="4 5">
    <name type="scientific">Candidatus Blautia pullistercoris</name>
    <dbReference type="NCBI Taxonomy" id="2838499"/>
    <lineage>
        <taxon>Bacteria</taxon>
        <taxon>Bacillati</taxon>
        <taxon>Bacillota</taxon>
        <taxon>Clostridia</taxon>
        <taxon>Lachnospirales</taxon>
        <taxon>Lachnospiraceae</taxon>
        <taxon>Blautia</taxon>
    </lineage>
</organism>
<dbReference type="Gene3D" id="3.90.550.10">
    <property type="entry name" value="Spore Coat Polysaccharide Biosynthesis Protein SpsA, Chain A"/>
    <property type="match status" value="1"/>
</dbReference>
<protein>
    <submittedName>
        <fullName evidence="4">Glycosyltransferase</fullName>
        <ecNumber evidence="4">2.4.-.-</ecNumber>
    </submittedName>
</protein>
<reference evidence="4" key="1">
    <citation type="journal article" date="2021" name="PeerJ">
        <title>Extensive microbial diversity within the chicken gut microbiome revealed by metagenomics and culture.</title>
        <authorList>
            <person name="Gilroy R."/>
            <person name="Ravi A."/>
            <person name="Getino M."/>
            <person name="Pursley I."/>
            <person name="Horton D.L."/>
            <person name="Alikhan N.F."/>
            <person name="Baker D."/>
            <person name="Gharbi K."/>
            <person name="Hall N."/>
            <person name="Watson M."/>
            <person name="Adriaenssens E.M."/>
            <person name="Foster-Nyarko E."/>
            <person name="Jarju S."/>
            <person name="Secka A."/>
            <person name="Antonio M."/>
            <person name="Oren A."/>
            <person name="Chaudhuri R.R."/>
            <person name="La Ragione R."/>
            <person name="Hildebrand F."/>
            <person name="Pallen M.J."/>
        </authorList>
    </citation>
    <scope>NUCLEOTIDE SEQUENCE</scope>
    <source>
        <strain evidence="4">ChiHjej12B11-1927</strain>
    </source>
</reference>
<dbReference type="InterPro" id="IPR001173">
    <property type="entry name" value="Glyco_trans_2-like"/>
</dbReference>
<dbReference type="PANTHER" id="PTHR22916">
    <property type="entry name" value="GLYCOSYLTRANSFERASE"/>
    <property type="match status" value="1"/>
</dbReference>
<dbReference type="GO" id="GO:0016757">
    <property type="term" value="F:glycosyltransferase activity"/>
    <property type="evidence" value="ECO:0007669"/>
    <property type="project" value="UniProtKB-KW"/>
</dbReference>
<feature type="non-terminal residue" evidence="4">
    <location>
        <position position="326"/>
    </location>
</feature>
<dbReference type="SUPFAM" id="SSF53448">
    <property type="entry name" value="Nucleotide-diphospho-sugar transferases"/>
    <property type="match status" value="1"/>
</dbReference>
<evidence type="ECO:0000256" key="1">
    <source>
        <dbReference type="ARBA" id="ARBA00022676"/>
    </source>
</evidence>
<dbReference type="CDD" id="cd00761">
    <property type="entry name" value="Glyco_tranf_GTA_type"/>
    <property type="match status" value="1"/>
</dbReference>
<gene>
    <name evidence="4" type="ORF">H9738_12225</name>
</gene>
<keyword evidence="1 4" id="KW-0328">Glycosyltransferase</keyword>